<dbReference type="Proteomes" id="UP001589818">
    <property type="component" value="Unassembled WGS sequence"/>
</dbReference>
<evidence type="ECO:0000313" key="4">
    <source>
        <dbReference type="EMBL" id="MFC0394364.1"/>
    </source>
</evidence>
<dbReference type="PANTHER" id="PTHR43540:SF6">
    <property type="entry name" value="ISOCHORISMATASE-LIKE DOMAIN-CONTAINING PROTEIN"/>
    <property type="match status" value="1"/>
</dbReference>
<dbReference type="GO" id="GO:0016787">
    <property type="term" value="F:hydrolase activity"/>
    <property type="evidence" value="ECO:0007669"/>
    <property type="project" value="UniProtKB-KW"/>
</dbReference>
<organism evidence="4 5">
    <name type="scientific">Paenibacillus mendelii</name>
    <dbReference type="NCBI Taxonomy" id="206163"/>
    <lineage>
        <taxon>Bacteria</taxon>
        <taxon>Bacillati</taxon>
        <taxon>Bacillota</taxon>
        <taxon>Bacilli</taxon>
        <taxon>Bacillales</taxon>
        <taxon>Paenibacillaceae</taxon>
        <taxon>Paenibacillus</taxon>
    </lineage>
</organism>
<evidence type="ECO:0000256" key="1">
    <source>
        <dbReference type="ARBA" id="ARBA00006336"/>
    </source>
</evidence>
<sequence>MKIGLLIVDMQEVFLHNQKNELNVAGACEHINHVADLLRSNNHCVIHVQDIEGADDHNPELLPIIPEIEVNETDIRITKEESNAFWNTDLEQILIKQQISLVIVAGFAAEQCVLFTYNGAKERGFKTVLLQNGILSTHGDVIASTYRDRNLVSYPVIEFMVS</sequence>
<comment type="caution">
    <text evidence="4">The sequence shown here is derived from an EMBL/GenBank/DDBJ whole genome shotgun (WGS) entry which is preliminary data.</text>
</comment>
<evidence type="ECO:0000313" key="5">
    <source>
        <dbReference type="Proteomes" id="UP001589818"/>
    </source>
</evidence>
<dbReference type="PANTHER" id="PTHR43540">
    <property type="entry name" value="PEROXYUREIDOACRYLATE/UREIDOACRYLATE AMIDOHYDROLASE-RELATED"/>
    <property type="match status" value="1"/>
</dbReference>
<evidence type="ECO:0000259" key="3">
    <source>
        <dbReference type="Pfam" id="PF00857"/>
    </source>
</evidence>
<dbReference type="Gene3D" id="3.40.50.850">
    <property type="entry name" value="Isochorismatase-like"/>
    <property type="match status" value="1"/>
</dbReference>
<reference evidence="4 5" key="1">
    <citation type="submission" date="2024-09" db="EMBL/GenBank/DDBJ databases">
        <authorList>
            <person name="Sun Q."/>
            <person name="Mori K."/>
        </authorList>
    </citation>
    <scope>NUCLEOTIDE SEQUENCE [LARGE SCALE GENOMIC DNA]</scope>
    <source>
        <strain evidence="4 5">CCM 4839</strain>
    </source>
</reference>
<proteinExistence type="inferred from homology"/>
<dbReference type="Pfam" id="PF00857">
    <property type="entry name" value="Isochorismatase"/>
    <property type="match status" value="1"/>
</dbReference>
<evidence type="ECO:0000256" key="2">
    <source>
        <dbReference type="ARBA" id="ARBA00022801"/>
    </source>
</evidence>
<name>A0ABV6JFZ5_9BACL</name>
<dbReference type="SUPFAM" id="SSF52499">
    <property type="entry name" value="Isochorismatase-like hydrolases"/>
    <property type="match status" value="1"/>
</dbReference>
<dbReference type="EMBL" id="JBHLVF010000041">
    <property type="protein sequence ID" value="MFC0394364.1"/>
    <property type="molecule type" value="Genomic_DNA"/>
</dbReference>
<gene>
    <name evidence="4" type="ORF">ACFFJ8_23750</name>
</gene>
<keyword evidence="2 4" id="KW-0378">Hydrolase</keyword>
<accession>A0ABV6JFZ5</accession>
<dbReference type="InterPro" id="IPR000868">
    <property type="entry name" value="Isochorismatase-like_dom"/>
</dbReference>
<feature type="domain" description="Isochorismatase-like" evidence="3">
    <location>
        <begin position="5"/>
        <end position="138"/>
    </location>
</feature>
<dbReference type="RefSeq" id="WP_204815512.1">
    <property type="nucleotide sequence ID" value="NZ_JANHOF010000001.1"/>
</dbReference>
<dbReference type="InterPro" id="IPR036380">
    <property type="entry name" value="Isochorismatase-like_sf"/>
</dbReference>
<dbReference type="CDD" id="cd00431">
    <property type="entry name" value="cysteine_hydrolases"/>
    <property type="match status" value="1"/>
</dbReference>
<dbReference type="InterPro" id="IPR050272">
    <property type="entry name" value="Isochorismatase-like_hydrls"/>
</dbReference>
<keyword evidence="5" id="KW-1185">Reference proteome</keyword>
<comment type="similarity">
    <text evidence="1">Belongs to the isochorismatase family.</text>
</comment>
<protein>
    <submittedName>
        <fullName evidence="4">Cysteine hydrolase family protein</fullName>
    </submittedName>
</protein>